<evidence type="ECO:0000313" key="3">
    <source>
        <dbReference type="Proteomes" id="UP000614609"/>
    </source>
</evidence>
<keyword evidence="3" id="KW-1185">Reference proteome</keyword>
<dbReference type="Proteomes" id="UP000614609">
    <property type="component" value="Unassembled WGS sequence"/>
</dbReference>
<feature type="region of interest" description="Disordered" evidence="1">
    <location>
        <begin position="328"/>
        <end position="357"/>
    </location>
</feature>
<dbReference type="Gene3D" id="3.20.20.120">
    <property type="entry name" value="Enolase-like C-terminal domain"/>
    <property type="match status" value="1"/>
</dbReference>
<dbReference type="AlphaFoldDB" id="A0A830FWX8"/>
<evidence type="ECO:0000313" key="2">
    <source>
        <dbReference type="EMBL" id="GGM55570.1"/>
    </source>
</evidence>
<dbReference type="Gene3D" id="3.30.390.10">
    <property type="entry name" value="Enolase-like, N-terminal domain"/>
    <property type="match status" value="1"/>
</dbReference>
<dbReference type="SUPFAM" id="SSF51604">
    <property type="entry name" value="Enolase C-terminal domain-like"/>
    <property type="match status" value="1"/>
</dbReference>
<evidence type="ECO:0000256" key="1">
    <source>
        <dbReference type="SAM" id="MobiDB-lite"/>
    </source>
</evidence>
<dbReference type="InterPro" id="IPR029017">
    <property type="entry name" value="Enolase-like_N"/>
</dbReference>
<evidence type="ECO:0008006" key="4">
    <source>
        <dbReference type="Google" id="ProtNLM"/>
    </source>
</evidence>
<sequence>MGLAALSLPMSLYDRVADLPFYVTTIERERNARETSSGFERVTTTFVFRGPGGNTAGRGEDVTYDAVDHDALDTDFDELTGRWTFAEFAAHLDDVDLFPSKPPERADSRHYRRWGIESAALDLALKQSVTSLSEVFGVDPAPVTFVASARLPEGDTERVHRLRERRPELGFKLDPESDWPAETFADLRETGAVRILDLKGYYEGTDVDQAPDPDLYERVFDVPGAIVEDPALTPETRPLVAANAERVSFDAPVTGVESAESLPVEPAWLNVKPSRFGSVESLLDTLEWAADNGVDCYGGGQFELDVGRTHVQLLASLLYPNAPNDVAPRVYNDPDVPADPPASPLDAPANSRGLEWE</sequence>
<comment type="caution">
    <text evidence="2">The sequence shown here is derived from an EMBL/GenBank/DDBJ whole genome shotgun (WGS) entry which is preliminary data.</text>
</comment>
<accession>A0A830FWX8</accession>
<organism evidence="2 3">
    <name type="scientific">Halarchaeum rubridurum</name>
    <dbReference type="NCBI Taxonomy" id="489911"/>
    <lineage>
        <taxon>Archaea</taxon>
        <taxon>Methanobacteriati</taxon>
        <taxon>Methanobacteriota</taxon>
        <taxon>Stenosarchaea group</taxon>
        <taxon>Halobacteria</taxon>
        <taxon>Halobacteriales</taxon>
        <taxon>Halobacteriaceae</taxon>
    </lineage>
</organism>
<reference evidence="2" key="2">
    <citation type="submission" date="2020-09" db="EMBL/GenBank/DDBJ databases">
        <authorList>
            <person name="Sun Q."/>
            <person name="Ohkuma M."/>
        </authorList>
    </citation>
    <scope>NUCLEOTIDE SEQUENCE</scope>
    <source>
        <strain evidence="2">JCM 16108</strain>
    </source>
</reference>
<dbReference type="EMBL" id="BMOO01000001">
    <property type="protein sequence ID" value="GGM55570.1"/>
    <property type="molecule type" value="Genomic_DNA"/>
</dbReference>
<gene>
    <name evidence="2" type="ORF">GCM10009017_02210</name>
</gene>
<dbReference type="InterPro" id="IPR036849">
    <property type="entry name" value="Enolase-like_C_sf"/>
</dbReference>
<name>A0A830FWX8_9EURY</name>
<proteinExistence type="predicted"/>
<reference evidence="2" key="1">
    <citation type="journal article" date="2014" name="Int. J. Syst. Evol. Microbiol.">
        <title>Complete genome sequence of Corynebacterium casei LMG S-19264T (=DSM 44701T), isolated from a smear-ripened cheese.</title>
        <authorList>
            <consortium name="US DOE Joint Genome Institute (JGI-PGF)"/>
            <person name="Walter F."/>
            <person name="Albersmeier A."/>
            <person name="Kalinowski J."/>
            <person name="Ruckert C."/>
        </authorList>
    </citation>
    <scope>NUCLEOTIDE SEQUENCE</scope>
    <source>
        <strain evidence="2">JCM 16108</strain>
    </source>
</reference>
<protein>
    <recommendedName>
        <fullName evidence="4">L-alanine-DL-glutamate epimerase</fullName>
    </recommendedName>
</protein>